<accession>A0A1E7FXG5</accession>
<dbReference type="InterPro" id="IPR017938">
    <property type="entry name" value="Riboflavin_synthase-like_b-brl"/>
</dbReference>
<evidence type="ECO:0000259" key="3">
    <source>
        <dbReference type="Pfam" id="PF08030"/>
    </source>
</evidence>
<dbReference type="Gene3D" id="2.40.30.10">
    <property type="entry name" value="Translation factors"/>
    <property type="match status" value="1"/>
</dbReference>
<dbReference type="OrthoDB" id="436496at2759"/>
<proteinExistence type="predicted"/>
<dbReference type="EMBL" id="KV784353">
    <property type="protein sequence ID" value="OEU22826.1"/>
    <property type="molecule type" value="Genomic_DNA"/>
</dbReference>
<dbReference type="InterPro" id="IPR039261">
    <property type="entry name" value="FNR_nucleotide-bd"/>
</dbReference>
<evidence type="ECO:0000256" key="1">
    <source>
        <dbReference type="ARBA" id="ARBA00023002"/>
    </source>
</evidence>
<dbReference type="Pfam" id="PF08030">
    <property type="entry name" value="NAD_binding_6"/>
    <property type="match status" value="1"/>
</dbReference>
<dbReference type="KEGG" id="fcy:FRACYDRAFT_267397"/>
<gene>
    <name evidence="4" type="ORF">FRACYDRAFT_267397</name>
</gene>
<dbReference type="Proteomes" id="UP000095751">
    <property type="component" value="Unassembled WGS sequence"/>
</dbReference>
<name>A0A1E7FXG5_9STRA</name>
<feature type="domain" description="Ferric reductase NAD binding" evidence="3">
    <location>
        <begin position="79"/>
        <end position="232"/>
    </location>
</feature>
<dbReference type="InterPro" id="IPR052128">
    <property type="entry name" value="Oxidoreductase_NAD-binding"/>
</dbReference>
<evidence type="ECO:0000256" key="2">
    <source>
        <dbReference type="ARBA" id="ARBA00023027"/>
    </source>
</evidence>
<dbReference type="InParanoid" id="A0A1E7FXG5"/>
<reference evidence="4 5" key="1">
    <citation type="submission" date="2016-09" db="EMBL/GenBank/DDBJ databases">
        <title>Extensive genetic diversity and differential bi-allelic expression allows diatom success in the polar Southern Ocean.</title>
        <authorList>
            <consortium name="DOE Joint Genome Institute"/>
            <person name="Mock T."/>
            <person name="Otillar R.P."/>
            <person name="Strauss J."/>
            <person name="Dupont C."/>
            <person name="Frickenhaus S."/>
            <person name="Maumus F."/>
            <person name="Mcmullan M."/>
            <person name="Sanges R."/>
            <person name="Schmutz J."/>
            <person name="Toseland A."/>
            <person name="Valas R."/>
            <person name="Veluchamy A."/>
            <person name="Ward B.J."/>
            <person name="Allen A."/>
            <person name="Barry K."/>
            <person name="Falciatore A."/>
            <person name="Ferrante M."/>
            <person name="Fortunato A.E."/>
            <person name="Gloeckner G."/>
            <person name="Gruber A."/>
            <person name="Hipkin R."/>
            <person name="Janech M."/>
            <person name="Kroth P."/>
            <person name="Leese F."/>
            <person name="Lindquist E."/>
            <person name="Lyon B.R."/>
            <person name="Martin J."/>
            <person name="Mayer C."/>
            <person name="Parker M."/>
            <person name="Quesneville H."/>
            <person name="Raymond J."/>
            <person name="Uhlig C."/>
            <person name="Valentin K.U."/>
            <person name="Worden A.Z."/>
            <person name="Armbrust E.V."/>
            <person name="Bowler C."/>
            <person name="Green B."/>
            <person name="Moulton V."/>
            <person name="Van Oosterhout C."/>
            <person name="Grigoriev I."/>
        </authorList>
    </citation>
    <scope>NUCLEOTIDE SEQUENCE [LARGE SCALE GENOMIC DNA]</scope>
    <source>
        <strain evidence="4 5">CCMP1102</strain>
    </source>
</reference>
<dbReference type="Gene3D" id="3.40.50.80">
    <property type="entry name" value="Nucleotide-binding domain of ferredoxin-NADP reductase (FNR) module"/>
    <property type="match status" value="1"/>
</dbReference>
<dbReference type="GO" id="GO:0005739">
    <property type="term" value="C:mitochondrion"/>
    <property type="evidence" value="ECO:0007669"/>
    <property type="project" value="TreeGrafter"/>
</dbReference>
<evidence type="ECO:0000313" key="4">
    <source>
        <dbReference type="EMBL" id="OEU22826.1"/>
    </source>
</evidence>
<keyword evidence="2" id="KW-0520">NAD</keyword>
<dbReference type="SUPFAM" id="SSF63380">
    <property type="entry name" value="Riboflavin synthase domain-like"/>
    <property type="match status" value="1"/>
</dbReference>
<dbReference type="PANTHER" id="PTHR46505">
    <property type="entry name" value="OXIDOREDUCTASE NAD-BINDING DOMAIN-CONTAINING PROTEIN 1"/>
    <property type="match status" value="1"/>
</dbReference>
<keyword evidence="5" id="KW-1185">Reference proteome</keyword>
<feature type="non-terminal residue" evidence="4">
    <location>
        <position position="1"/>
    </location>
</feature>
<dbReference type="AlphaFoldDB" id="A0A1E7FXG5"/>
<dbReference type="CDD" id="cd00322">
    <property type="entry name" value="FNR_like"/>
    <property type="match status" value="1"/>
</dbReference>
<evidence type="ECO:0000313" key="5">
    <source>
        <dbReference type="Proteomes" id="UP000095751"/>
    </source>
</evidence>
<keyword evidence="1" id="KW-0560">Oxidoreductase</keyword>
<organism evidence="4 5">
    <name type="scientific">Fragilariopsis cylindrus CCMP1102</name>
    <dbReference type="NCBI Taxonomy" id="635003"/>
    <lineage>
        <taxon>Eukaryota</taxon>
        <taxon>Sar</taxon>
        <taxon>Stramenopiles</taxon>
        <taxon>Ochrophyta</taxon>
        <taxon>Bacillariophyta</taxon>
        <taxon>Bacillariophyceae</taxon>
        <taxon>Bacillariophycidae</taxon>
        <taxon>Bacillariales</taxon>
        <taxon>Bacillariaceae</taxon>
        <taxon>Fragilariopsis</taxon>
    </lineage>
</organism>
<dbReference type="GO" id="GO:0016491">
    <property type="term" value="F:oxidoreductase activity"/>
    <property type="evidence" value="ECO:0007669"/>
    <property type="project" value="UniProtKB-KW"/>
</dbReference>
<dbReference type="InterPro" id="IPR013121">
    <property type="entry name" value="Fe_red_NAD-bd_6"/>
</dbReference>
<protein>
    <submittedName>
        <fullName evidence="4">Ferredoxin reductase-like protein</fullName>
    </submittedName>
</protein>
<sequence length="253" mass="28287">MFKPGQWVDFVAKPNEWVGGFSIVSSPRDLPIVTLAIKKSDHPPATWIHNYLSVNDTVEIRVGGDCTLEEEQIHLRPYVFCAGGIGISPILSQYREYLFLREKATSTTTTITANAALNNTSMFLYSASTIEELVFADELAQIGSKKGNDRMVFTITESIEEVHDFANKTSTSSAASTTRSTIVDGCDVTKLSGPKFVHVDQRKGQILIEFLDEAPEDAIYYLCGPTSMIDDAVQHLSITRKIPLERIKYEKWW</sequence>
<dbReference type="PANTHER" id="PTHR46505:SF1">
    <property type="entry name" value="OXIDOREDUCTASE NAD-BINDING DOMAIN-CONTAINING PROTEIN 1"/>
    <property type="match status" value="1"/>
</dbReference>
<dbReference type="SUPFAM" id="SSF52343">
    <property type="entry name" value="Ferredoxin reductase-like, C-terminal NADP-linked domain"/>
    <property type="match status" value="1"/>
</dbReference>